<dbReference type="InterPro" id="IPR013780">
    <property type="entry name" value="Glyco_hydro_b"/>
</dbReference>
<dbReference type="InterPro" id="IPR002252">
    <property type="entry name" value="Glyco_hydro_36"/>
</dbReference>
<accession>A0AAP2DWQ6</accession>
<dbReference type="AlphaFoldDB" id="A0AAP2DWQ6"/>
<dbReference type="Gene3D" id="2.70.98.60">
    <property type="entry name" value="alpha-galactosidase from lactobacil brevis"/>
    <property type="match status" value="1"/>
</dbReference>
<dbReference type="RefSeq" id="WP_254083359.1">
    <property type="nucleotide sequence ID" value="NZ_JAHESE010000003.1"/>
</dbReference>
<evidence type="ECO:0000256" key="1">
    <source>
        <dbReference type="ARBA" id="ARBA00001255"/>
    </source>
</evidence>
<evidence type="ECO:0000256" key="3">
    <source>
        <dbReference type="ARBA" id="ARBA00022801"/>
    </source>
</evidence>
<keyword evidence="4 5" id="KW-0326">Glycosidase</keyword>
<feature type="binding site" evidence="7">
    <location>
        <position position="431"/>
    </location>
    <ligand>
        <name>substrate</name>
    </ligand>
</feature>
<comment type="similarity">
    <text evidence="5">Belongs to the glycosyl hydrolase.</text>
</comment>
<dbReference type="InterPro" id="IPR017853">
    <property type="entry name" value="GH"/>
</dbReference>
<dbReference type="FunFam" id="3.20.20.70:FF:000118">
    <property type="entry name" value="Alpha-galactosidase"/>
    <property type="match status" value="1"/>
</dbReference>
<evidence type="ECO:0000256" key="5">
    <source>
        <dbReference type="PIRNR" id="PIRNR005536"/>
    </source>
</evidence>
<evidence type="ECO:0000259" key="9">
    <source>
        <dbReference type="Pfam" id="PF16874"/>
    </source>
</evidence>
<comment type="caution">
    <text evidence="11">The sequence shown here is derived from an EMBL/GenBank/DDBJ whole genome shotgun (WGS) entry which is preliminary data.</text>
</comment>
<evidence type="ECO:0000256" key="8">
    <source>
        <dbReference type="SAM" id="SignalP"/>
    </source>
</evidence>
<keyword evidence="8" id="KW-0732">Signal</keyword>
<feature type="binding site" evidence="7">
    <location>
        <position position="184"/>
    </location>
    <ligand>
        <name>substrate</name>
    </ligand>
</feature>
<feature type="domain" description="Glycosyl hydrolase family 36 N-terminal" evidence="10">
    <location>
        <begin position="51"/>
        <end position="272"/>
    </location>
</feature>
<dbReference type="EMBL" id="JAHESE010000003">
    <property type="protein sequence ID" value="MBT1707769.1"/>
    <property type="molecule type" value="Genomic_DNA"/>
</dbReference>
<feature type="active site" description="Nucleophile" evidence="6">
    <location>
        <position position="467"/>
    </location>
</feature>
<protein>
    <recommendedName>
        <fullName evidence="2 5">Alpha-galactosidase</fullName>
        <ecNumber evidence="2 5">3.2.1.22</ecNumber>
    </recommendedName>
</protein>
<dbReference type="PANTHER" id="PTHR43053:SF3">
    <property type="entry name" value="ALPHA-GALACTOSIDASE C-RELATED"/>
    <property type="match status" value="1"/>
</dbReference>
<dbReference type="Gene3D" id="2.60.40.1180">
    <property type="entry name" value="Golgi alpha-mannosidase II"/>
    <property type="match status" value="1"/>
</dbReference>
<dbReference type="EC" id="3.2.1.22" evidence="2 5"/>
<dbReference type="Pfam" id="PF16875">
    <property type="entry name" value="Glyco_hydro_36N"/>
    <property type="match status" value="1"/>
</dbReference>
<keyword evidence="12" id="KW-1185">Reference proteome</keyword>
<dbReference type="SUPFAM" id="SSF51445">
    <property type="entry name" value="(Trans)glycosidases"/>
    <property type="match status" value="1"/>
</dbReference>
<name>A0AAP2DWQ6_9BACT</name>
<keyword evidence="3 5" id="KW-0378">Hydrolase</keyword>
<feature type="binding site" evidence="7">
    <location>
        <position position="537"/>
    </location>
    <ligand>
        <name>substrate</name>
    </ligand>
</feature>
<dbReference type="PROSITE" id="PS00512">
    <property type="entry name" value="ALPHA_GALACTOSIDASE"/>
    <property type="match status" value="1"/>
</dbReference>
<feature type="signal peptide" evidence="8">
    <location>
        <begin position="1"/>
        <end position="23"/>
    </location>
</feature>
<evidence type="ECO:0000256" key="4">
    <source>
        <dbReference type="ARBA" id="ARBA00023295"/>
    </source>
</evidence>
<gene>
    <name evidence="11" type="ORF">KK062_06035</name>
</gene>
<sequence>MMRRIRTIYSALFWLAAVHLAIAQNTNNKAVVIRTVNTSLVYKVDNDQVVRQCYYGKAIDEKDVAGIQLTNLDAYPAYGKAYVNEPAFRAVHADGNLTTELVYVSAEAQVQDKNITLTRIRLRDRHYNLSVTLCFKAYQQQDIIEQWTEVVHEEKKDITLFNFTSSQLALRASSYWLTSFYGNWAAEMNMKEEQLTEGIKTIDSKLGVRTNQFAHACFMLGVEGPAEENSGTVIGGTLAWPGSWSMEFEVDPLKNLHILAGINPYASQYVLKPKEVFKTPALLYTISHEGKGGITRKFHTWARTYGIYKGDRPRMTLLNNWEATYFDFDEKVLKQIIGDAAGMGFDLFLLDDGWFGNKYPRNDDRAGLGDWDVNKKKLPNGLDSLLREADRKKIKFGIWVEPEMINPKSELYEKHPDWAVTAPNRAIDVSRNQLILDLSNPQVQDYVYNVMDNLLTRNPGIAYLKWDCNRYVTNPGSSYLPADRQSHLWIKYTEGLFAVLKRMRQKYTDVRIMLCSGGGGRIDYGTLPYFDEYWISDNTDALDRIFIQWGTTHFFPAMGLASHVSVVPNHITQRSTPLKFRFDVAMSAKLGMDLQPKDMSPDEKEFSRKAIQEYKDIRHIVQFGDLYRLLSPYEHKRAAMMYVLPDRTEALVFSYLLKKEIYSNDQVLYLHGLEPAKIYTLKEVNKSPQYSRISALEGQKFTGEFLMTYGVRFQMYNEFESVVFRAVAE</sequence>
<feature type="chain" id="PRO_5042985651" description="Alpha-galactosidase" evidence="8">
    <location>
        <begin position="24"/>
        <end position="729"/>
    </location>
</feature>
<organism evidence="11 12">
    <name type="scientific">Dawidia cretensis</name>
    <dbReference type="NCBI Taxonomy" id="2782350"/>
    <lineage>
        <taxon>Bacteria</taxon>
        <taxon>Pseudomonadati</taxon>
        <taxon>Bacteroidota</taxon>
        <taxon>Cytophagia</taxon>
        <taxon>Cytophagales</taxon>
        <taxon>Chryseotaleaceae</taxon>
        <taxon>Dawidia</taxon>
    </lineage>
</organism>
<dbReference type="InterPro" id="IPR031704">
    <property type="entry name" value="Glyco_hydro_36_N"/>
</dbReference>
<evidence type="ECO:0000256" key="7">
    <source>
        <dbReference type="PIRSR" id="PIRSR005536-2"/>
    </source>
</evidence>
<comment type="catalytic activity">
    <reaction evidence="1 5">
        <text>Hydrolysis of terminal, non-reducing alpha-D-galactose residues in alpha-D-galactosides, including galactose oligosaccharides, galactomannans and galactolipids.</text>
        <dbReference type="EC" id="3.2.1.22"/>
    </reaction>
</comment>
<dbReference type="InterPro" id="IPR038417">
    <property type="entry name" value="Alpga-gal_N_sf"/>
</dbReference>
<evidence type="ECO:0000256" key="2">
    <source>
        <dbReference type="ARBA" id="ARBA00012755"/>
    </source>
</evidence>
<dbReference type="Pfam" id="PF02065">
    <property type="entry name" value="Melibiase"/>
    <property type="match status" value="1"/>
</dbReference>
<dbReference type="Gene3D" id="3.20.20.70">
    <property type="entry name" value="Aldolase class I"/>
    <property type="match status" value="1"/>
</dbReference>
<feature type="binding site" evidence="7">
    <location>
        <position position="515"/>
    </location>
    <ligand>
        <name>substrate</name>
    </ligand>
</feature>
<dbReference type="PIRSF" id="PIRSF005536">
    <property type="entry name" value="Agal"/>
    <property type="match status" value="1"/>
</dbReference>
<dbReference type="InterPro" id="IPR000111">
    <property type="entry name" value="Glyco_hydro_27/36_CS"/>
</dbReference>
<evidence type="ECO:0000256" key="6">
    <source>
        <dbReference type="PIRSR" id="PIRSR005536-1"/>
    </source>
</evidence>
<dbReference type="InterPro" id="IPR031705">
    <property type="entry name" value="Glyco_hydro_36_C"/>
</dbReference>
<reference evidence="11 12" key="1">
    <citation type="submission" date="2021-05" db="EMBL/GenBank/DDBJ databases">
        <title>A Polyphasic approach of four new species of the genus Ohtaekwangia: Ohtaekwangia histidinii sp. nov., Ohtaekwangia cretensis sp. nov., Ohtaekwangia indiensis sp. nov., Ohtaekwangia reichenbachii sp. nov. from diverse environment.</title>
        <authorList>
            <person name="Octaviana S."/>
        </authorList>
    </citation>
    <scope>NUCLEOTIDE SEQUENCE [LARGE SCALE GENOMIC DNA]</scope>
    <source>
        <strain evidence="11 12">PWU5</strain>
    </source>
</reference>
<dbReference type="GO" id="GO:0016052">
    <property type="term" value="P:carbohydrate catabolic process"/>
    <property type="evidence" value="ECO:0007669"/>
    <property type="project" value="InterPro"/>
</dbReference>
<dbReference type="InterPro" id="IPR050985">
    <property type="entry name" value="Alpha-glycosidase_related"/>
</dbReference>
<feature type="binding site" evidence="7">
    <location>
        <begin position="351"/>
        <end position="352"/>
    </location>
    <ligand>
        <name>substrate</name>
    </ligand>
</feature>
<evidence type="ECO:0000259" key="10">
    <source>
        <dbReference type="Pfam" id="PF16875"/>
    </source>
</evidence>
<dbReference type="PANTHER" id="PTHR43053">
    <property type="entry name" value="GLYCOSIDASE FAMILY 31"/>
    <property type="match status" value="1"/>
</dbReference>
<proteinExistence type="inferred from homology"/>
<dbReference type="GO" id="GO:0004557">
    <property type="term" value="F:alpha-galactosidase activity"/>
    <property type="evidence" value="ECO:0007669"/>
    <property type="project" value="UniProtKB-UniRule"/>
</dbReference>
<feature type="active site" description="Proton donor" evidence="6">
    <location>
        <position position="537"/>
    </location>
</feature>
<dbReference type="PRINTS" id="PR00743">
    <property type="entry name" value="GLHYDRLASE36"/>
</dbReference>
<feature type="domain" description="Glycosyl hydrolase family 36 C-terminal" evidence="9">
    <location>
        <begin position="638"/>
        <end position="725"/>
    </location>
</feature>
<dbReference type="Proteomes" id="UP001319080">
    <property type="component" value="Unassembled WGS sequence"/>
</dbReference>
<dbReference type="InterPro" id="IPR013785">
    <property type="entry name" value="Aldolase_TIM"/>
</dbReference>
<evidence type="ECO:0000313" key="12">
    <source>
        <dbReference type="Proteomes" id="UP001319080"/>
    </source>
</evidence>
<evidence type="ECO:0000313" key="11">
    <source>
        <dbReference type="EMBL" id="MBT1707769.1"/>
    </source>
</evidence>
<dbReference type="CDD" id="cd14791">
    <property type="entry name" value="GH36"/>
    <property type="match status" value="1"/>
</dbReference>
<dbReference type="Pfam" id="PF16874">
    <property type="entry name" value="Glyco_hydro_36C"/>
    <property type="match status" value="1"/>
</dbReference>
<feature type="binding site" evidence="7">
    <location>
        <begin position="465"/>
        <end position="469"/>
    </location>
    <ligand>
        <name>substrate</name>
    </ligand>
</feature>